<organism evidence="2 3">
    <name type="scientific">Trichoderma asperellum (strain ATCC 204424 / CBS 433.97 / NBRC 101777)</name>
    <dbReference type="NCBI Taxonomy" id="1042311"/>
    <lineage>
        <taxon>Eukaryota</taxon>
        <taxon>Fungi</taxon>
        <taxon>Dikarya</taxon>
        <taxon>Ascomycota</taxon>
        <taxon>Pezizomycotina</taxon>
        <taxon>Sordariomycetes</taxon>
        <taxon>Hypocreomycetidae</taxon>
        <taxon>Hypocreales</taxon>
        <taxon>Hypocreaceae</taxon>
        <taxon>Trichoderma</taxon>
    </lineage>
</organism>
<accession>A0A2T3ZG09</accession>
<evidence type="ECO:0000313" key="3">
    <source>
        <dbReference type="Proteomes" id="UP000240493"/>
    </source>
</evidence>
<dbReference type="STRING" id="1042311.A0A2T3ZG09"/>
<feature type="non-terminal residue" evidence="2">
    <location>
        <position position="635"/>
    </location>
</feature>
<protein>
    <recommendedName>
        <fullName evidence="1">Heterokaryon incompatibility domain-containing protein</fullName>
    </recommendedName>
</protein>
<dbReference type="PANTHER" id="PTHR33112:SF9">
    <property type="entry name" value="HETEROKARYON INCOMPATIBILITY DOMAIN-CONTAINING PROTEIN"/>
    <property type="match status" value="1"/>
</dbReference>
<proteinExistence type="predicted"/>
<dbReference type="Pfam" id="PF06985">
    <property type="entry name" value="HET"/>
    <property type="match status" value="1"/>
</dbReference>
<reference evidence="2 3" key="1">
    <citation type="submission" date="2016-07" db="EMBL/GenBank/DDBJ databases">
        <title>Multiple horizontal gene transfer events from other fungi enriched the ability of initially mycotrophic Trichoderma (Ascomycota) to feed on dead plant biomass.</title>
        <authorList>
            <consortium name="DOE Joint Genome Institute"/>
            <person name="Aerts A."/>
            <person name="Atanasova L."/>
            <person name="Chenthamara K."/>
            <person name="Zhang J."/>
            <person name="Grujic M."/>
            <person name="Henrissat B."/>
            <person name="Kuo A."/>
            <person name="Salamov A."/>
            <person name="Lipzen A."/>
            <person name="Labutti K."/>
            <person name="Barry K."/>
            <person name="Miao Y."/>
            <person name="Rahimi M.J."/>
            <person name="Shen Q."/>
            <person name="Grigoriev I.V."/>
            <person name="Kubicek C.P."/>
            <person name="Druzhinina I.S."/>
        </authorList>
    </citation>
    <scope>NUCLEOTIDE SEQUENCE [LARGE SCALE GENOMIC DNA]</scope>
    <source>
        <strain evidence="2 3">CBS 433.97</strain>
    </source>
</reference>
<gene>
    <name evidence="2" type="ORF">M441DRAFT_185750</name>
</gene>
<feature type="domain" description="Heterokaryon incompatibility" evidence="1">
    <location>
        <begin position="87"/>
        <end position="246"/>
    </location>
</feature>
<dbReference type="InterPro" id="IPR010730">
    <property type="entry name" value="HET"/>
</dbReference>
<keyword evidence="3" id="KW-1185">Reference proteome</keyword>
<evidence type="ECO:0000259" key="1">
    <source>
        <dbReference type="Pfam" id="PF06985"/>
    </source>
</evidence>
<dbReference type="PANTHER" id="PTHR33112">
    <property type="entry name" value="DOMAIN PROTEIN, PUTATIVE-RELATED"/>
    <property type="match status" value="1"/>
</dbReference>
<dbReference type="OrthoDB" id="4892393at2759"/>
<dbReference type="AlphaFoldDB" id="A0A2T3ZG09"/>
<dbReference type="EMBL" id="KZ679258">
    <property type="protein sequence ID" value="PTB43746.1"/>
    <property type="molecule type" value="Genomic_DNA"/>
</dbReference>
<evidence type="ECO:0000313" key="2">
    <source>
        <dbReference type="EMBL" id="PTB43746.1"/>
    </source>
</evidence>
<name>A0A2T3ZG09_TRIA4</name>
<sequence>MPSSFTTQKLLESVINLEQEAPSVASLNMFSLWLDMCDDNHPECKIHTASKAHYIPARLINIRSTDAVRVVETSSIAAEIRAASFKYATLSHCWGTVHEPQLNKATESILRGGISVDKLPRLYHDAIILARHLKIYYLWIDSLCILQDSVDDWRHESTKMGDIYENSYICIAATQAPDNNSGLLERQSADWPRPLVHGNLVVCADVEVGSSFSNSSRPGWCNRILALTEGVVDNSVLNRRAWVLQERMLSPRILHCTAGEFVWECRRGMRSESHILLTSGGSVTKEAWSQIHEVAPNLKRPSEWHLHSEQRRQYLELWSEIIGRFSSFNISFPQDRLQACSAIAKRLQPILGEYAAGLWERVMPSQLLWHHACFPSCERKNSLRQNNSPSWSWSSLDCKAVLTRYWDATYNMFPSMDKMSYTPLGDSKALTMVKILKTEVKLSGNDATGAVEGGRIDLSGLVLPLYRSSAFRYTLTPEPEPEDPNFNLRLQFDDGDPHIFEEDTALRRRITEELSDPRFGRFMPSYENMIRGRQKLVERHSPKLTKMCWLPIISTSKPSVRSIPKQKHPVATTIHGLIIEHIEGSTGVYRRVGTLTFNLEVLEDNTATRLNAATPLSDTWPSRLGYNANEGFTIA</sequence>
<dbReference type="Proteomes" id="UP000240493">
    <property type="component" value="Unassembled WGS sequence"/>
</dbReference>